<protein>
    <submittedName>
        <fullName evidence="3">Uncharacterized protein</fullName>
    </submittedName>
</protein>
<sequence length="246" mass="26117">MLVFAPLFLLLLWRAHAKEQKIPTPSVDCKSLDDFTCRYNCDMVSIEPDVGFLKTSAELVEFQCLNGTTSFGLNGYGKEVMACTKCIVSDRVGLKVFASIKFWSNICDAAWNQSIDKAVEMLGESFNRWPGGYECGPDEEAISTTHQSTSRDPGTLRTSSEPTPTSSGTTDPSASTIRSASTTSQGFSGNGIPIADQDGNVSLGGNTNGDGKTGSAASRVTLGSEVKIFGWVGACVALAIVGVHLH</sequence>
<evidence type="ECO:0000313" key="3">
    <source>
        <dbReference type="EMBL" id="OCF30989.1"/>
    </source>
</evidence>
<feature type="signal peptide" evidence="2">
    <location>
        <begin position="1"/>
        <end position="17"/>
    </location>
</feature>
<gene>
    <name evidence="3" type="ORF">I316_07396</name>
</gene>
<evidence type="ECO:0000313" key="4">
    <source>
        <dbReference type="Proteomes" id="UP000092666"/>
    </source>
</evidence>
<name>A0A1B9GIX3_9TREE</name>
<keyword evidence="4" id="KW-1185">Reference proteome</keyword>
<reference evidence="4" key="2">
    <citation type="submission" date="2013-12" db="EMBL/GenBank/DDBJ databases">
        <title>Evolution of pathogenesis and genome organization in the Tremellales.</title>
        <authorList>
            <person name="Cuomo C."/>
            <person name="Litvintseva A."/>
            <person name="Heitman J."/>
            <person name="Chen Y."/>
            <person name="Sun S."/>
            <person name="Springer D."/>
            <person name="Dromer F."/>
            <person name="Young S."/>
            <person name="Zeng Q."/>
            <person name="Chapman S."/>
            <person name="Gujja S."/>
            <person name="Saif S."/>
            <person name="Birren B."/>
        </authorList>
    </citation>
    <scope>NUCLEOTIDE SEQUENCE [LARGE SCALE GENOMIC DNA]</scope>
    <source>
        <strain evidence="4">BCC8398</strain>
    </source>
</reference>
<feature type="compositionally biased region" description="Low complexity" evidence="1">
    <location>
        <begin position="158"/>
        <end position="184"/>
    </location>
</feature>
<feature type="compositionally biased region" description="Polar residues" evidence="1">
    <location>
        <begin position="142"/>
        <end position="152"/>
    </location>
</feature>
<feature type="region of interest" description="Disordered" evidence="1">
    <location>
        <begin position="137"/>
        <end position="215"/>
    </location>
</feature>
<feature type="chain" id="PRO_5008627077" evidence="2">
    <location>
        <begin position="18"/>
        <end position="246"/>
    </location>
</feature>
<evidence type="ECO:0000256" key="1">
    <source>
        <dbReference type="SAM" id="MobiDB-lite"/>
    </source>
</evidence>
<organism evidence="3 4">
    <name type="scientific">Kwoniella heveanensis BCC8398</name>
    <dbReference type="NCBI Taxonomy" id="1296120"/>
    <lineage>
        <taxon>Eukaryota</taxon>
        <taxon>Fungi</taxon>
        <taxon>Dikarya</taxon>
        <taxon>Basidiomycota</taxon>
        <taxon>Agaricomycotina</taxon>
        <taxon>Tremellomycetes</taxon>
        <taxon>Tremellales</taxon>
        <taxon>Cryptococcaceae</taxon>
        <taxon>Kwoniella</taxon>
    </lineage>
</organism>
<keyword evidence="2" id="KW-0732">Signal</keyword>
<dbReference type="AlphaFoldDB" id="A0A1B9GIX3"/>
<reference evidence="3 4" key="1">
    <citation type="submission" date="2013-07" db="EMBL/GenBank/DDBJ databases">
        <title>The Genome Sequence of Cryptococcus heveanensis BCC8398.</title>
        <authorList>
            <consortium name="The Broad Institute Genome Sequencing Platform"/>
            <person name="Cuomo C."/>
            <person name="Litvintseva A."/>
            <person name="Chen Y."/>
            <person name="Heitman J."/>
            <person name="Sun S."/>
            <person name="Springer D."/>
            <person name="Dromer F."/>
            <person name="Young S.K."/>
            <person name="Zeng Q."/>
            <person name="Gargeya S."/>
            <person name="Fitzgerald M."/>
            <person name="Abouelleil A."/>
            <person name="Alvarado L."/>
            <person name="Berlin A.M."/>
            <person name="Chapman S.B."/>
            <person name="Dewar J."/>
            <person name="Goldberg J."/>
            <person name="Griggs A."/>
            <person name="Gujja S."/>
            <person name="Hansen M."/>
            <person name="Howarth C."/>
            <person name="Imamovic A."/>
            <person name="Larimer J."/>
            <person name="McCowan C."/>
            <person name="Murphy C."/>
            <person name="Pearson M."/>
            <person name="Priest M."/>
            <person name="Roberts A."/>
            <person name="Saif S."/>
            <person name="Shea T."/>
            <person name="Sykes S."/>
            <person name="Wortman J."/>
            <person name="Nusbaum C."/>
            <person name="Birren B."/>
        </authorList>
    </citation>
    <scope>NUCLEOTIDE SEQUENCE [LARGE SCALE GENOMIC DNA]</scope>
    <source>
        <strain evidence="3 4">BCC8398</strain>
    </source>
</reference>
<dbReference type="Proteomes" id="UP000092666">
    <property type="component" value="Unassembled WGS sequence"/>
</dbReference>
<evidence type="ECO:0000256" key="2">
    <source>
        <dbReference type="SAM" id="SignalP"/>
    </source>
</evidence>
<accession>A0A1B9GIX3</accession>
<dbReference type="EMBL" id="KV700139">
    <property type="protein sequence ID" value="OCF30989.1"/>
    <property type="molecule type" value="Genomic_DNA"/>
</dbReference>
<proteinExistence type="predicted"/>